<feature type="compositionally biased region" description="Basic and acidic residues" evidence="2">
    <location>
        <begin position="110"/>
        <end position="121"/>
    </location>
</feature>
<comment type="caution">
    <text evidence="3">The sequence shown here is derived from an EMBL/GenBank/DDBJ whole genome shotgun (WGS) entry which is preliminary data.</text>
</comment>
<protein>
    <submittedName>
        <fullName evidence="3">Dystonin</fullName>
    </submittedName>
</protein>
<feature type="compositionally biased region" description="Basic and acidic residues" evidence="2">
    <location>
        <begin position="1"/>
        <end position="15"/>
    </location>
</feature>
<evidence type="ECO:0000256" key="2">
    <source>
        <dbReference type="SAM" id="MobiDB-lite"/>
    </source>
</evidence>
<dbReference type="EMBL" id="BPLR01010242">
    <property type="protein sequence ID" value="GIY37954.1"/>
    <property type="molecule type" value="Genomic_DNA"/>
</dbReference>
<keyword evidence="1" id="KW-0175">Coiled coil</keyword>
<dbReference type="InterPro" id="IPR018159">
    <property type="entry name" value="Spectrin/alpha-actinin"/>
</dbReference>
<accession>A0AAV4SVF4</accession>
<feature type="compositionally biased region" description="Basic and acidic residues" evidence="2">
    <location>
        <begin position="225"/>
        <end position="245"/>
    </location>
</feature>
<dbReference type="AlphaFoldDB" id="A0AAV4SVF4"/>
<feature type="compositionally biased region" description="Polar residues" evidence="2">
    <location>
        <begin position="93"/>
        <end position="109"/>
    </location>
</feature>
<evidence type="ECO:0000313" key="3">
    <source>
        <dbReference type="EMBL" id="GIY37954.1"/>
    </source>
</evidence>
<evidence type="ECO:0000313" key="4">
    <source>
        <dbReference type="Proteomes" id="UP001054945"/>
    </source>
</evidence>
<dbReference type="SUPFAM" id="SSF46966">
    <property type="entry name" value="Spectrin repeat"/>
    <property type="match status" value="3"/>
</dbReference>
<sequence length="867" mass="98912">MILKLQEKLNFHQEKQNLYQRKQKSPSRETSFSLTDDISPFRETKLPSIDTETTRETKLPSIDTETTTETKLPTSDAEIKIRETELLLKETKSPSTNNKLPSSDTITPTRETKLSPRETKSLLKEMTPSRETCFTSNDAISSFRETKLPSIAKSPTRVAKSPTRETKSPLRETKSPLRETKSPLRETKSLLRETKSLLRETKSSSSDVISPSRETKLSSNVNKIPIRENEHSPRETKEDTRSAEKQIKFPSQETSVTRGKSKTILKESKSMIAELPKNIVYSDEKEIKSQMSRNISPKNTISKINVLEKSIVTEKQSTSPIKRNSTNIRKVTDNNSLKSKKIPLKNEDEFQYDSSTSFQSTLLKSQTNIEEYYTEFTEEIVSTFPHISVSEALASGIIQSDVCSIMINNNKMLLQKAIEENLISLNTNLSIISKNEVTLSDDQQTKISVELNSAAVQENYKICEENTTKLESWMKDIEDKLADLGVIEEQLPGLQLQISTVKVLKEELENKQNLITTCLDQMRQLAQRGLEVLNKEEINYLQKNLISLRRHYDSLLNQCDRLLKRLTSAYEELQKYKSEVKGLKEWLNDAQREFTMIRSSMGILNKLESKSEHIRSFTSDVIAHQADLRFITMAAQKFITESQEYLKALNTHRTNLPQKLPTIKASESEIKSEVQEITNVFRNFLNEVNRLSDNYVVICSKYRSCVEIAEKAKVWVSDVKKSSKKIIEEAVADEPSAVQDQLDKIKLINMEVVGQGRLVENVFQAVKILTDTVENCNVASVEAKDIENILNNLQEDYSELINSIASRIKELQIALIHSQDIQGGLDRILKWLEETESAMKLHNKPVSLVIEKLEGQIQDCKILKIGY</sequence>
<dbReference type="SMART" id="SM00150">
    <property type="entry name" value="SPEC"/>
    <property type="match status" value="3"/>
</dbReference>
<name>A0AAV4SVF4_CAEEX</name>
<evidence type="ECO:0000256" key="1">
    <source>
        <dbReference type="SAM" id="Coils"/>
    </source>
</evidence>
<feature type="coiled-coil region" evidence="1">
    <location>
        <begin position="776"/>
        <end position="803"/>
    </location>
</feature>
<organism evidence="3 4">
    <name type="scientific">Caerostris extrusa</name>
    <name type="common">Bark spider</name>
    <name type="synonym">Caerostris bankana</name>
    <dbReference type="NCBI Taxonomy" id="172846"/>
    <lineage>
        <taxon>Eukaryota</taxon>
        <taxon>Metazoa</taxon>
        <taxon>Ecdysozoa</taxon>
        <taxon>Arthropoda</taxon>
        <taxon>Chelicerata</taxon>
        <taxon>Arachnida</taxon>
        <taxon>Araneae</taxon>
        <taxon>Araneomorphae</taxon>
        <taxon>Entelegynae</taxon>
        <taxon>Araneoidea</taxon>
        <taxon>Araneidae</taxon>
        <taxon>Caerostris</taxon>
    </lineage>
</organism>
<keyword evidence="4" id="KW-1185">Reference proteome</keyword>
<gene>
    <name evidence="3" type="primary">Dst_1</name>
    <name evidence="3" type="ORF">CEXT_748081</name>
</gene>
<feature type="compositionally biased region" description="Basic and acidic residues" evidence="2">
    <location>
        <begin position="162"/>
        <end position="202"/>
    </location>
</feature>
<dbReference type="Proteomes" id="UP001054945">
    <property type="component" value="Unassembled WGS sequence"/>
</dbReference>
<reference evidence="3 4" key="1">
    <citation type="submission" date="2021-06" db="EMBL/GenBank/DDBJ databases">
        <title>Caerostris extrusa draft genome.</title>
        <authorList>
            <person name="Kono N."/>
            <person name="Arakawa K."/>
        </authorList>
    </citation>
    <scope>NUCLEOTIDE SEQUENCE [LARGE SCALE GENOMIC DNA]</scope>
</reference>
<feature type="coiled-coil region" evidence="1">
    <location>
        <begin position="552"/>
        <end position="593"/>
    </location>
</feature>
<dbReference type="Gene3D" id="1.20.58.60">
    <property type="match status" value="3"/>
</dbReference>
<feature type="region of interest" description="Disordered" evidence="2">
    <location>
        <begin position="145"/>
        <end position="245"/>
    </location>
</feature>
<feature type="region of interest" description="Disordered" evidence="2">
    <location>
        <begin position="1"/>
        <end position="79"/>
    </location>
</feature>
<feature type="region of interest" description="Disordered" evidence="2">
    <location>
        <begin position="91"/>
        <end position="121"/>
    </location>
</feature>
<proteinExistence type="predicted"/>